<dbReference type="EMBL" id="ML769397">
    <property type="protein sequence ID" value="KAE9407225.1"/>
    <property type="molecule type" value="Genomic_DNA"/>
</dbReference>
<evidence type="ECO:0000313" key="2">
    <source>
        <dbReference type="EMBL" id="KAE9407225.1"/>
    </source>
</evidence>
<gene>
    <name evidence="2" type="ORF">BT96DRAFT_150684</name>
</gene>
<feature type="compositionally biased region" description="Polar residues" evidence="1">
    <location>
        <begin position="103"/>
        <end position="116"/>
    </location>
</feature>
<dbReference type="AlphaFoldDB" id="A0A6A4IF02"/>
<evidence type="ECO:0000313" key="3">
    <source>
        <dbReference type="Proteomes" id="UP000799118"/>
    </source>
</evidence>
<name>A0A6A4IF02_9AGAR</name>
<evidence type="ECO:0000256" key="1">
    <source>
        <dbReference type="SAM" id="MobiDB-lite"/>
    </source>
</evidence>
<keyword evidence="3" id="KW-1185">Reference proteome</keyword>
<organism evidence="2 3">
    <name type="scientific">Gymnopus androsaceus JB14</name>
    <dbReference type="NCBI Taxonomy" id="1447944"/>
    <lineage>
        <taxon>Eukaryota</taxon>
        <taxon>Fungi</taxon>
        <taxon>Dikarya</taxon>
        <taxon>Basidiomycota</taxon>
        <taxon>Agaricomycotina</taxon>
        <taxon>Agaricomycetes</taxon>
        <taxon>Agaricomycetidae</taxon>
        <taxon>Agaricales</taxon>
        <taxon>Marasmiineae</taxon>
        <taxon>Omphalotaceae</taxon>
        <taxon>Gymnopus</taxon>
    </lineage>
</organism>
<sequence length="156" mass="17070">MLGLLWVFYRSRTNSTRSNRSRSKFESSFQAAEIKKVSEQSAGAFYFPLSSFGDVLTLLVTGSGSRTAIDASSEALIQFHLRQPDYSSHIDGDEPEQVYGGPPTSTVYSASSTPSEWSDGPSRVPQRHIDAGLVLVSMSERRLSDSLPPAYGEQIS</sequence>
<protein>
    <submittedName>
        <fullName evidence="2">Uncharacterized protein</fullName>
    </submittedName>
</protein>
<feature type="region of interest" description="Disordered" evidence="1">
    <location>
        <begin position="87"/>
        <end position="125"/>
    </location>
</feature>
<reference evidence="2" key="1">
    <citation type="journal article" date="2019" name="Environ. Microbiol.">
        <title>Fungal ecological strategies reflected in gene transcription - a case study of two litter decomposers.</title>
        <authorList>
            <person name="Barbi F."/>
            <person name="Kohler A."/>
            <person name="Barry K."/>
            <person name="Baskaran P."/>
            <person name="Daum C."/>
            <person name="Fauchery L."/>
            <person name="Ihrmark K."/>
            <person name="Kuo A."/>
            <person name="LaButti K."/>
            <person name="Lipzen A."/>
            <person name="Morin E."/>
            <person name="Grigoriev I.V."/>
            <person name="Henrissat B."/>
            <person name="Lindahl B."/>
            <person name="Martin F."/>
        </authorList>
    </citation>
    <scope>NUCLEOTIDE SEQUENCE</scope>
    <source>
        <strain evidence="2">JB14</strain>
    </source>
</reference>
<dbReference type="Proteomes" id="UP000799118">
    <property type="component" value="Unassembled WGS sequence"/>
</dbReference>
<proteinExistence type="predicted"/>
<accession>A0A6A4IF02</accession>